<dbReference type="KEGG" id="gai:IMCC3135_20630"/>
<dbReference type="AlphaFoldDB" id="A0A2Z2NSA9"/>
<dbReference type="Proteomes" id="UP000250079">
    <property type="component" value="Chromosome"/>
</dbReference>
<evidence type="ECO:0000313" key="2">
    <source>
        <dbReference type="EMBL" id="ASJ74203.1"/>
    </source>
</evidence>
<gene>
    <name evidence="2" type="ORF">IMCC3135_20630</name>
</gene>
<sequence>MVIKASRFDLGNDQEGEQRRGVETAERALFNQILLGAAIGSQLAMITLAFLGLAGMDMVVSSPVNSFQWGLLCGTVLGSVVGALNARGSGRTTT</sequence>
<reference evidence="2 3" key="1">
    <citation type="submission" date="2016-12" db="EMBL/GenBank/DDBJ databases">
        <authorList>
            <person name="Song W.-J."/>
            <person name="Kurnit D.M."/>
        </authorList>
    </citation>
    <scope>NUCLEOTIDE SEQUENCE [LARGE SCALE GENOMIC DNA]</scope>
    <source>
        <strain evidence="2 3">IMCC3135</strain>
    </source>
</reference>
<name>A0A2Z2NSA9_9GAMM</name>
<evidence type="ECO:0000313" key="3">
    <source>
        <dbReference type="Proteomes" id="UP000250079"/>
    </source>
</evidence>
<protein>
    <submittedName>
        <fullName evidence="2">Uncharacterized protein</fullName>
    </submittedName>
</protein>
<dbReference type="EMBL" id="CP018632">
    <property type="protein sequence ID" value="ASJ74203.1"/>
    <property type="molecule type" value="Genomic_DNA"/>
</dbReference>
<dbReference type="RefSeq" id="WP_088919266.1">
    <property type="nucleotide sequence ID" value="NZ_CP018632.1"/>
</dbReference>
<keyword evidence="3" id="KW-1185">Reference proteome</keyword>
<evidence type="ECO:0000256" key="1">
    <source>
        <dbReference type="SAM" id="Phobius"/>
    </source>
</evidence>
<proteinExistence type="predicted"/>
<feature type="transmembrane region" description="Helical" evidence="1">
    <location>
        <begin position="66"/>
        <end position="86"/>
    </location>
</feature>
<keyword evidence="1" id="KW-0812">Transmembrane</keyword>
<organism evidence="2 3">
    <name type="scientific">Granulosicoccus antarcticus IMCC3135</name>
    <dbReference type="NCBI Taxonomy" id="1192854"/>
    <lineage>
        <taxon>Bacteria</taxon>
        <taxon>Pseudomonadati</taxon>
        <taxon>Pseudomonadota</taxon>
        <taxon>Gammaproteobacteria</taxon>
        <taxon>Chromatiales</taxon>
        <taxon>Granulosicoccaceae</taxon>
        <taxon>Granulosicoccus</taxon>
    </lineage>
</organism>
<keyword evidence="1" id="KW-0472">Membrane</keyword>
<accession>A0A2Z2NSA9</accession>
<feature type="transmembrane region" description="Helical" evidence="1">
    <location>
        <begin position="29"/>
        <end position="54"/>
    </location>
</feature>
<keyword evidence="1" id="KW-1133">Transmembrane helix</keyword>